<evidence type="ECO:0000313" key="2">
    <source>
        <dbReference type="EMBL" id="MBN8237015.1"/>
    </source>
</evidence>
<dbReference type="RefSeq" id="WP_027956869.1">
    <property type="nucleotide sequence ID" value="NZ_JAEKJY010000006.1"/>
</dbReference>
<keyword evidence="3" id="KW-1185">Reference proteome</keyword>
<evidence type="ECO:0000256" key="1">
    <source>
        <dbReference type="SAM" id="MobiDB-lite"/>
    </source>
</evidence>
<feature type="region of interest" description="Disordered" evidence="1">
    <location>
        <begin position="1"/>
        <end position="62"/>
    </location>
</feature>
<dbReference type="EMBL" id="JAEKJY010000006">
    <property type="protein sequence ID" value="MBN8237015.1"/>
    <property type="molecule type" value="Genomic_DNA"/>
</dbReference>
<comment type="caution">
    <text evidence="2">The sequence shown here is derived from an EMBL/GenBank/DDBJ whole genome shotgun (WGS) entry which is preliminary data.</text>
</comment>
<name>A0ABS3E093_9BACI</name>
<feature type="compositionally biased region" description="Basic and acidic residues" evidence="1">
    <location>
        <begin position="1"/>
        <end position="15"/>
    </location>
</feature>
<dbReference type="Proteomes" id="UP000663970">
    <property type="component" value="Unassembled WGS sequence"/>
</dbReference>
<evidence type="ECO:0000313" key="3">
    <source>
        <dbReference type="Proteomes" id="UP000663970"/>
    </source>
</evidence>
<accession>A0ABS3E093</accession>
<organism evidence="2 3">
    <name type="scientific">Halobacillus kuroshimensis</name>
    <dbReference type="NCBI Taxonomy" id="302481"/>
    <lineage>
        <taxon>Bacteria</taxon>
        <taxon>Bacillati</taxon>
        <taxon>Bacillota</taxon>
        <taxon>Bacilli</taxon>
        <taxon>Bacillales</taxon>
        <taxon>Bacillaceae</taxon>
        <taxon>Halobacillus</taxon>
    </lineage>
</organism>
<proteinExistence type="predicted"/>
<evidence type="ECO:0008006" key="4">
    <source>
        <dbReference type="Google" id="ProtNLM"/>
    </source>
</evidence>
<gene>
    <name evidence="2" type="ORF">JF544_17295</name>
</gene>
<feature type="compositionally biased region" description="Basic and acidic residues" evidence="1">
    <location>
        <begin position="36"/>
        <end position="62"/>
    </location>
</feature>
<protein>
    <recommendedName>
        <fullName evidence="4">DUF4025 domain-containing protein</fullName>
    </recommendedName>
</protein>
<reference evidence="2 3" key="1">
    <citation type="submission" date="2020-12" db="EMBL/GenBank/DDBJ databases">
        <title>Oil enriched cultivation method for isolating marine PHA-producing bacteria.</title>
        <authorList>
            <person name="Zheng W."/>
            <person name="Yu S."/>
            <person name="Huang Y."/>
        </authorList>
    </citation>
    <scope>NUCLEOTIDE SEQUENCE [LARGE SCALE GENOMIC DNA]</scope>
    <source>
        <strain evidence="2 3">SY-2-6</strain>
    </source>
</reference>
<sequence>MSENEKKTRRGRVEQSNEAAEAFNRSAKFNQAFSHEPPEALQEDHNHSEGDSLLHHYSDEEK</sequence>